<comment type="caution">
    <text evidence="1">The sequence shown here is derived from an EMBL/GenBank/DDBJ whole genome shotgun (WGS) entry which is preliminary data.</text>
</comment>
<sequence length="204" mass="22204">MPAPYAAHVIGIETKKQTRTQMQLEFQGGLLLKGICHPPPLPLVTTSLTSPSIPSTFIHLHPSTTFSIILCLDIKESASRVPLSSPPAHASAHHHDGVPVAHCDGWDLKFPFNLQGIWVAVSPLTLSRIRSCTSTSNISQAHVTCKTWATVAQVNHLMSSHPTAIGLMPFMTLKDVDIVHKITMLSDINCYEHGHSGQSPWAMP</sequence>
<dbReference type="AlphaFoldDB" id="A0A9W9MSC8"/>
<dbReference type="Proteomes" id="UP001150879">
    <property type="component" value="Unassembled WGS sequence"/>
</dbReference>
<accession>A0A9W9MSC8</accession>
<organism evidence="1 2">
    <name type="scientific">Penicillium cf. griseofulvum</name>
    <dbReference type="NCBI Taxonomy" id="2972120"/>
    <lineage>
        <taxon>Eukaryota</taxon>
        <taxon>Fungi</taxon>
        <taxon>Dikarya</taxon>
        <taxon>Ascomycota</taxon>
        <taxon>Pezizomycotina</taxon>
        <taxon>Eurotiomycetes</taxon>
        <taxon>Eurotiomycetidae</taxon>
        <taxon>Eurotiales</taxon>
        <taxon>Aspergillaceae</taxon>
        <taxon>Penicillium</taxon>
    </lineage>
</organism>
<proteinExistence type="predicted"/>
<evidence type="ECO:0000313" key="2">
    <source>
        <dbReference type="Proteomes" id="UP001150879"/>
    </source>
</evidence>
<protein>
    <submittedName>
        <fullName evidence="1">Uncharacterized protein</fullName>
    </submittedName>
</protein>
<dbReference type="EMBL" id="JAPQKP010000002">
    <property type="protein sequence ID" value="KAJ5206607.1"/>
    <property type="molecule type" value="Genomic_DNA"/>
</dbReference>
<keyword evidence="2" id="KW-1185">Reference proteome</keyword>
<reference evidence="1" key="1">
    <citation type="submission" date="2022-11" db="EMBL/GenBank/DDBJ databases">
        <authorList>
            <person name="Petersen C."/>
        </authorList>
    </citation>
    <scope>NUCLEOTIDE SEQUENCE</scope>
    <source>
        <strain evidence="1">IBT 16849</strain>
    </source>
</reference>
<evidence type="ECO:0000313" key="1">
    <source>
        <dbReference type="EMBL" id="KAJ5206607.1"/>
    </source>
</evidence>
<reference evidence="1" key="2">
    <citation type="journal article" date="2023" name="IMA Fungus">
        <title>Comparative genomic study of the Penicillium genus elucidates a diverse pangenome and 15 lateral gene transfer events.</title>
        <authorList>
            <person name="Petersen C."/>
            <person name="Sorensen T."/>
            <person name="Nielsen M.R."/>
            <person name="Sondergaard T.E."/>
            <person name="Sorensen J.L."/>
            <person name="Fitzpatrick D.A."/>
            <person name="Frisvad J.C."/>
            <person name="Nielsen K.L."/>
        </authorList>
    </citation>
    <scope>NUCLEOTIDE SEQUENCE</scope>
    <source>
        <strain evidence="1">IBT 16849</strain>
    </source>
</reference>
<name>A0A9W9MSC8_9EURO</name>
<gene>
    <name evidence="1" type="ORF">N7472_003055</name>
</gene>